<dbReference type="SMART" id="SM00382">
    <property type="entry name" value="AAA"/>
    <property type="match status" value="1"/>
</dbReference>
<dbReference type="FunFam" id="3.40.50.300:FF:000021">
    <property type="entry name" value="Lon protease homolog"/>
    <property type="match status" value="1"/>
</dbReference>
<evidence type="ECO:0000256" key="8">
    <source>
        <dbReference type="ARBA" id="ARBA00050665"/>
    </source>
</evidence>
<dbReference type="GO" id="GO:0030163">
    <property type="term" value="P:protein catabolic process"/>
    <property type="evidence" value="ECO:0007669"/>
    <property type="project" value="InterPro"/>
</dbReference>
<evidence type="ECO:0000256" key="2">
    <source>
        <dbReference type="ARBA" id="ARBA00004496"/>
    </source>
</evidence>
<evidence type="ECO:0000256" key="9">
    <source>
        <dbReference type="ARBA" id="ARBA00066743"/>
    </source>
</evidence>
<dbReference type="GO" id="GO:0016887">
    <property type="term" value="F:ATP hydrolysis activity"/>
    <property type="evidence" value="ECO:0007669"/>
    <property type="project" value="InterPro"/>
</dbReference>
<dbReference type="InterPro" id="IPR014721">
    <property type="entry name" value="Ribsml_uS5_D2-typ_fold_subgr"/>
</dbReference>
<keyword evidence="6 10" id="KW-0720">Serine protease</keyword>
<evidence type="ECO:0000313" key="13">
    <source>
        <dbReference type="EMBL" id="KAG5188479.1"/>
    </source>
</evidence>
<feature type="region of interest" description="Disordered" evidence="11">
    <location>
        <begin position="627"/>
        <end position="651"/>
    </location>
</feature>
<dbReference type="InterPro" id="IPR027417">
    <property type="entry name" value="P-loop_NTPase"/>
</dbReference>
<dbReference type="SUPFAM" id="SSF54211">
    <property type="entry name" value="Ribosomal protein S5 domain 2-like"/>
    <property type="match status" value="1"/>
</dbReference>
<dbReference type="GO" id="GO:0009536">
    <property type="term" value="C:plastid"/>
    <property type="evidence" value="ECO:0007669"/>
    <property type="project" value="UniProtKB-SubCell"/>
</dbReference>
<dbReference type="GO" id="GO:0004176">
    <property type="term" value="F:ATP-dependent peptidase activity"/>
    <property type="evidence" value="ECO:0007669"/>
    <property type="project" value="UniProtKB-UniRule"/>
</dbReference>
<feature type="active site" evidence="10">
    <location>
        <position position="876"/>
    </location>
</feature>
<dbReference type="GO" id="GO:0004252">
    <property type="term" value="F:serine-type endopeptidase activity"/>
    <property type="evidence" value="ECO:0007669"/>
    <property type="project" value="UniProtKB-UniRule"/>
</dbReference>
<organism evidence="13 14">
    <name type="scientific">Tribonema minus</name>
    <dbReference type="NCBI Taxonomy" id="303371"/>
    <lineage>
        <taxon>Eukaryota</taxon>
        <taxon>Sar</taxon>
        <taxon>Stramenopiles</taxon>
        <taxon>Ochrophyta</taxon>
        <taxon>PX clade</taxon>
        <taxon>Xanthophyceae</taxon>
        <taxon>Tribonematales</taxon>
        <taxon>Tribonemataceae</taxon>
        <taxon>Tribonema</taxon>
    </lineage>
</organism>
<dbReference type="GO" id="GO:0005524">
    <property type="term" value="F:ATP binding"/>
    <property type="evidence" value="ECO:0007669"/>
    <property type="project" value="UniProtKB-KW"/>
</dbReference>
<name>A0A835ZDR9_9STRA</name>
<dbReference type="InterPro" id="IPR020568">
    <property type="entry name" value="Ribosomal_Su5_D2-typ_SF"/>
</dbReference>
<dbReference type="Pfam" id="PF22667">
    <property type="entry name" value="Lon_lid"/>
    <property type="match status" value="1"/>
</dbReference>
<dbReference type="Gene3D" id="3.30.230.10">
    <property type="match status" value="1"/>
</dbReference>
<dbReference type="OrthoDB" id="204605at2759"/>
<dbReference type="InterPro" id="IPR027065">
    <property type="entry name" value="Lon_Prtase"/>
</dbReference>
<feature type="active site" evidence="10">
    <location>
        <position position="833"/>
    </location>
</feature>
<gene>
    <name evidence="13" type="ORF">JKP88DRAFT_347800</name>
</gene>
<dbReference type="InterPro" id="IPR008269">
    <property type="entry name" value="Lon_proteolytic"/>
</dbReference>
<dbReference type="Gene3D" id="1.10.8.60">
    <property type="match status" value="1"/>
</dbReference>
<dbReference type="GO" id="GO:0006508">
    <property type="term" value="P:proteolysis"/>
    <property type="evidence" value="ECO:0007669"/>
    <property type="project" value="UniProtKB-KW"/>
</dbReference>
<evidence type="ECO:0000256" key="1">
    <source>
        <dbReference type="ARBA" id="ARBA00004474"/>
    </source>
</evidence>
<comment type="subcellular location">
    <subcellularLocation>
        <location evidence="2">Cytoplasm</location>
    </subcellularLocation>
    <subcellularLocation>
        <location evidence="1">Plastid</location>
    </subcellularLocation>
</comment>
<keyword evidence="3 10" id="KW-0645">Protease</keyword>
<comment type="catalytic activity">
    <reaction evidence="8">
        <text>Hydrolysis of proteins in presence of ATP.</text>
        <dbReference type="EC" id="3.4.21.53"/>
    </reaction>
</comment>
<feature type="compositionally biased region" description="Low complexity" evidence="11">
    <location>
        <begin position="627"/>
        <end position="643"/>
    </location>
</feature>
<dbReference type="AlphaFoldDB" id="A0A835ZDR9"/>
<dbReference type="InterPro" id="IPR054594">
    <property type="entry name" value="Lon_lid"/>
</dbReference>
<evidence type="ECO:0000256" key="11">
    <source>
        <dbReference type="SAM" id="MobiDB-lite"/>
    </source>
</evidence>
<dbReference type="PRINTS" id="PR00830">
    <property type="entry name" value="ENDOLAPTASE"/>
</dbReference>
<keyword evidence="4" id="KW-0547">Nucleotide-binding</keyword>
<dbReference type="PROSITE" id="PS51786">
    <property type="entry name" value="LON_PROTEOLYTIC"/>
    <property type="match status" value="1"/>
</dbReference>
<feature type="domain" description="Lon proteolytic" evidence="12">
    <location>
        <begin position="715"/>
        <end position="927"/>
    </location>
</feature>
<evidence type="ECO:0000313" key="14">
    <source>
        <dbReference type="Proteomes" id="UP000664859"/>
    </source>
</evidence>
<dbReference type="InterPro" id="IPR008268">
    <property type="entry name" value="Peptidase_S16_AS"/>
</dbReference>
<evidence type="ECO:0000256" key="3">
    <source>
        <dbReference type="ARBA" id="ARBA00022670"/>
    </source>
</evidence>
<comment type="caution">
    <text evidence="13">The sequence shown here is derived from an EMBL/GenBank/DDBJ whole genome shotgun (WGS) entry which is preliminary data.</text>
</comment>
<dbReference type="EC" id="3.4.21.53" evidence="9"/>
<dbReference type="SUPFAM" id="SSF52540">
    <property type="entry name" value="P-loop containing nucleoside triphosphate hydrolases"/>
    <property type="match status" value="1"/>
</dbReference>
<dbReference type="FunFam" id="1.20.5.5270:FF:000002">
    <property type="entry name" value="Lon protease homolog"/>
    <property type="match status" value="1"/>
</dbReference>
<dbReference type="CDD" id="cd19500">
    <property type="entry name" value="RecA-like_Lon"/>
    <property type="match status" value="1"/>
</dbReference>
<keyword evidence="7" id="KW-0067">ATP-binding</keyword>
<dbReference type="InterPro" id="IPR003593">
    <property type="entry name" value="AAA+_ATPase"/>
</dbReference>
<evidence type="ECO:0000256" key="4">
    <source>
        <dbReference type="ARBA" id="ARBA00022741"/>
    </source>
</evidence>
<dbReference type="Pfam" id="PF05362">
    <property type="entry name" value="Lon_C"/>
    <property type="match status" value="2"/>
</dbReference>
<dbReference type="EMBL" id="JAFCMP010000068">
    <property type="protein sequence ID" value="KAG5188479.1"/>
    <property type="molecule type" value="Genomic_DNA"/>
</dbReference>
<comment type="similarity">
    <text evidence="10">Belongs to the peptidase S16 family.</text>
</comment>
<evidence type="ECO:0000256" key="6">
    <source>
        <dbReference type="ARBA" id="ARBA00022825"/>
    </source>
</evidence>
<dbReference type="Proteomes" id="UP000664859">
    <property type="component" value="Unassembled WGS sequence"/>
</dbReference>
<evidence type="ECO:0000259" key="12">
    <source>
        <dbReference type="PROSITE" id="PS51786"/>
    </source>
</evidence>
<evidence type="ECO:0000256" key="7">
    <source>
        <dbReference type="ARBA" id="ARBA00022840"/>
    </source>
</evidence>
<dbReference type="PROSITE" id="PS01046">
    <property type="entry name" value="LON_SER"/>
    <property type="match status" value="1"/>
</dbReference>
<evidence type="ECO:0000256" key="5">
    <source>
        <dbReference type="ARBA" id="ARBA00022801"/>
    </source>
</evidence>
<dbReference type="PANTHER" id="PTHR10046">
    <property type="entry name" value="ATP DEPENDENT LON PROTEASE FAMILY MEMBER"/>
    <property type="match status" value="1"/>
</dbReference>
<dbReference type="Gene3D" id="1.20.58.1480">
    <property type="match status" value="1"/>
</dbReference>
<dbReference type="Pfam" id="PF00004">
    <property type="entry name" value="AAA"/>
    <property type="match status" value="1"/>
</dbReference>
<reference evidence="13" key="1">
    <citation type="submission" date="2021-02" db="EMBL/GenBank/DDBJ databases">
        <title>First Annotated Genome of the Yellow-green Alga Tribonema minus.</title>
        <authorList>
            <person name="Mahan K.M."/>
        </authorList>
    </citation>
    <scope>NUCLEOTIDE SEQUENCE</scope>
    <source>
        <strain evidence="13">UTEX B ZZ1240</strain>
    </source>
</reference>
<evidence type="ECO:0000256" key="10">
    <source>
        <dbReference type="PROSITE-ProRule" id="PRU01122"/>
    </source>
</evidence>
<sequence length="1251" mass="132002">MDASGDQKGATQLDEGSVEDPQVQALAMNLAEAAAGLLAALQTRGGVSAAAASPELRSLSRAATASAATAPGAMADAIVSSLASVSAQQKQAVLEAADLVTRLTKALEVVNEQTQIVALSSKLKSSVDERLMSQQREYYLRQQLKAIREELGEEGDGAGGGGAGADDAAEVTELTARLEKARLPPAARAAADKELRRLRRMPPTQPERGVVATYLELMADLPWSALSPERVADLQAWRRRWRRLYRDAQAQGVRFSTRGGAGYPRLSVSDKYWEMVSLSLAREQLDADHHGLEPVKRRLIEYMAVRLLRGKDQESRGSILCLVGPPGVGKTSLGRSVAVALGRKFQRLSLGGVHDEASIRGHRRTYIGALPGLILQSLKRAQTRNPVLLLDEVDKMGKWGTGGDPAAALLEVLDPEQNATFVDSYLGLPFDLSRVLFVATANATDTIPEALLDRMEVLEVPGYTLEEKLKIAREHLLPKQMHECGVTAEHMEVMPAALSEAVSRYTREAGVRQLERQLGALCRHVALKASAAQGVKDRRGSAAPHDAGLSGAARCKSAAAAAAALQCCMRGLVAAELAPAGPSTAPVQRLSVALSADHAAHDDADGAAEPGAADFAAADPSLLEQLQGAAASAGGDATSAQQQGGVGLSVGPPESADDVAVAVADAAPPAAAAAVAAAAETETAALPFERVVVDVEALHAILGRPRHEREGAADFLAPGVCTGLAWTRAGGELLFVECSGVAGGGGGALTLTGQLGEVSAGLPQLLPLLLLLREGGVMKESATLALSWIRSNEASICTSLGLPPPRQAFVLDPFSTDIHIHVPAGATPKDGPSAGIAIASSLLSLLIGRSIDPTVGVTGEVTLRGLVLPVGGVKDKVLAAHRGGLRHVILPQRNRRDLEDLPADVRDALRFSCVSTLLEAFQVLFTSADAAAAAVAPPQQQQRRPESAPTAMAASATAAQTEAAINAYVLQCISTRAGLQQAARFLQPKTVAIPDDDCFAAMQSKHPPAAPGEQLHELSGMVDQLVAKAADMPAELSLLQGEGIEPETVAKLIQRASPHSGAGPSGLRYSHLQDALRTSWGRHEFAAVLTRWLQAVMREAARLPDAFWQLHGAGRLTLLAEQQEDGTAKQRPIVCGEVLQRLCTSVYVADRKDFLAELLEPDGQYGVAVSAGAEKAAMAGKLAYELGHWQFMLDLKNAFNMVFVLAAAEWVAAQLPDFLDYFIGTYVRTRPRLLFQHVDGSTRIIMSQARV</sequence>
<protein>
    <recommendedName>
        <fullName evidence="9">endopeptidase La</fullName>
        <ecNumber evidence="9">3.4.21.53</ecNumber>
    </recommendedName>
</protein>
<keyword evidence="5 10" id="KW-0378">Hydrolase</keyword>
<dbReference type="Gene3D" id="3.40.50.300">
    <property type="entry name" value="P-loop containing nucleotide triphosphate hydrolases"/>
    <property type="match status" value="1"/>
</dbReference>
<keyword evidence="14" id="KW-1185">Reference proteome</keyword>
<proteinExistence type="inferred from homology"/>
<accession>A0A835ZDR9</accession>
<dbReference type="Gene3D" id="1.20.5.5270">
    <property type="match status" value="1"/>
</dbReference>
<dbReference type="InterPro" id="IPR003959">
    <property type="entry name" value="ATPase_AAA_core"/>
</dbReference>